<gene>
    <name evidence="2" type="ORF">MAR_003721</name>
</gene>
<evidence type="ECO:0000256" key="1">
    <source>
        <dbReference type="SAM" id="Phobius"/>
    </source>
</evidence>
<name>A0ABY7G6V1_MYAAR</name>
<dbReference type="Proteomes" id="UP001164746">
    <property type="component" value="Chromosome 16"/>
</dbReference>
<organism evidence="2 3">
    <name type="scientific">Mya arenaria</name>
    <name type="common">Soft-shell clam</name>
    <dbReference type="NCBI Taxonomy" id="6604"/>
    <lineage>
        <taxon>Eukaryota</taxon>
        <taxon>Metazoa</taxon>
        <taxon>Spiralia</taxon>
        <taxon>Lophotrochozoa</taxon>
        <taxon>Mollusca</taxon>
        <taxon>Bivalvia</taxon>
        <taxon>Autobranchia</taxon>
        <taxon>Heteroconchia</taxon>
        <taxon>Euheterodonta</taxon>
        <taxon>Imparidentia</taxon>
        <taxon>Neoheterodontei</taxon>
        <taxon>Myida</taxon>
        <taxon>Myoidea</taxon>
        <taxon>Myidae</taxon>
        <taxon>Mya</taxon>
    </lineage>
</organism>
<dbReference type="EMBL" id="CP111027">
    <property type="protein sequence ID" value="WAR30153.1"/>
    <property type="molecule type" value="Genomic_DNA"/>
</dbReference>
<keyword evidence="1" id="KW-0472">Membrane</keyword>
<accession>A0ABY7G6V1</accession>
<reference evidence="2" key="1">
    <citation type="submission" date="2022-11" db="EMBL/GenBank/DDBJ databases">
        <title>Centuries of genome instability and evolution in soft-shell clam transmissible cancer (bioRxiv).</title>
        <authorList>
            <person name="Hart S.F.M."/>
            <person name="Yonemitsu M.A."/>
            <person name="Giersch R.M."/>
            <person name="Beal B.F."/>
            <person name="Arriagada G."/>
            <person name="Davis B.W."/>
            <person name="Ostrander E.A."/>
            <person name="Goff S.P."/>
            <person name="Metzger M.J."/>
        </authorList>
    </citation>
    <scope>NUCLEOTIDE SEQUENCE</scope>
    <source>
        <strain evidence="2">MELC-2E11</strain>
        <tissue evidence="2">Siphon/mantle</tissue>
    </source>
</reference>
<proteinExistence type="predicted"/>
<keyword evidence="3" id="KW-1185">Reference proteome</keyword>
<keyword evidence="1" id="KW-0812">Transmembrane</keyword>
<protein>
    <submittedName>
        <fullName evidence="2">Uncharacterized protein</fullName>
    </submittedName>
</protein>
<evidence type="ECO:0000313" key="2">
    <source>
        <dbReference type="EMBL" id="WAR30153.1"/>
    </source>
</evidence>
<keyword evidence="1" id="KW-1133">Transmembrane helix</keyword>
<evidence type="ECO:0000313" key="3">
    <source>
        <dbReference type="Proteomes" id="UP001164746"/>
    </source>
</evidence>
<sequence length="65" mass="7605">MDGCVFLIELNNLLFQMMLILTKPAAIVPLINLFMTIPMIYMRFHLQSLAVLLDRPIQLQRDLPY</sequence>
<feature type="transmembrane region" description="Helical" evidence="1">
    <location>
        <begin position="13"/>
        <end position="35"/>
    </location>
</feature>